<dbReference type="GO" id="GO:0003676">
    <property type="term" value="F:nucleic acid binding"/>
    <property type="evidence" value="ECO:0007669"/>
    <property type="project" value="InterPro"/>
</dbReference>
<organism evidence="2 3">
    <name type="scientific">Araneus ventricosus</name>
    <name type="common">Orbweaver spider</name>
    <name type="synonym">Epeira ventricosa</name>
    <dbReference type="NCBI Taxonomy" id="182803"/>
    <lineage>
        <taxon>Eukaryota</taxon>
        <taxon>Metazoa</taxon>
        <taxon>Ecdysozoa</taxon>
        <taxon>Arthropoda</taxon>
        <taxon>Chelicerata</taxon>
        <taxon>Arachnida</taxon>
        <taxon>Araneae</taxon>
        <taxon>Araneomorphae</taxon>
        <taxon>Entelegynae</taxon>
        <taxon>Araneoidea</taxon>
        <taxon>Araneidae</taxon>
        <taxon>Araneus</taxon>
    </lineage>
</organism>
<sequence>MSQASMFPDAIEVGIIVLFHRKGKPKSETKSYRPVSLLPTLGKILEKLLLERLNFHLRANNLQAANQYGFTVNKSSEETIVDFIDEIEMARSTKQHALVISLDIKVIERILLYGAPAWANNITSRQQRLLNYIQRKFLLNITGAYSTTPTAALQVIEGITPLQIKAQMESILVRVGRLRSDCNWEGSSFLYQDFQQPNPPLIIHRAIFDLEDRVSIVSDPHTPAEAIYTDGSHLEGETGCAFCVIQNNVQIQQWTAKLNPHNTVFQAETVAITEAINWANSKGISTSIWSDSESALRAISSYKSSNPLIQETQQALLHNLSMQLNWIKAHIGFLGNEAADNLVKQATKEGTHLHLQARNVI</sequence>
<evidence type="ECO:0000313" key="3">
    <source>
        <dbReference type="Proteomes" id="UP000499080"/>
    </source>
</evidence>
<dbReference type="PROSITE" id="PS50879">
    <property type="entry name" value="RNASE_H_1"/>
    <property type="match status" value="1"/>
</dbReference>
<evidence type="ECO:0000313" key="2">
    <source>
        <dbReference type="EMBL" id="GBM28085.1"/>
    </source>
</evidence>
<protein>
    <recommendedName>
        <fullName evidence="1">RNase H type-1 domain-containing protein</fullName>
    </recommendedName>
</protein>
<dbReference type="InterPro" id="IPR000477">
    <property type="entry name" value="RT_dom"/>
</dbReference>
<dbReference type="EMBL" id="BGPR01000602">
    <property type="protein sequence ID" value="GBM28085.1"/>
    <property type="molecule type" value="Genomic_DNA"/>
</dbReference>
<dbReference type="Proteomes" id="UP000499080">
    <property type="component" value="Unassembled WGS sequence"/>
</dbReference>
<dbReference type="Pfam" id="PF00075">
    <property type="entry name" value="RNase_H"/>
    <property type="match status" value="1"/>
</dbReference>
<accession>A0A4Y2EJJ8</accession>
<gene>
    <name evidence="2" type="ORF">AVEN_66569_1</name>
</gene>
<keyword evidence="3" id="KW-1185">Reference proteome</keyword>
<dbReference type="GO" id="GO:0004523">
    <property type="term" value="F:RNA-DNA hybrid ribonuclease activity"/>
    <property type="evidence" value="ECO:0007669"/>
    <property type="project" value="InterPro"/>
</dbReference>
<dbReference type="OrthoDB" id="6514649at2759"/>
<dbReference type="InterPro" id="IPR036397">
    <property type="entry name" value="RNaseH_sf"/>
</dbReference>
<dbReference type="Pfam" id="PF00078">
    <property type="entry name" value="RVT_1"/>
    <property type="match status" value="1"/>
</dbReference>
<dbReference type="Gene3D" id="3.30.420.10">
    <property type="entry name" value="Ribonuclease H-like superfamily/Ribonuclease H"/>
    <property type="match status" value="1"/>
</dbReference>
<dbReference type="CDD" id="cd09276">
    <property type="entry name" value="Rnase_HI_RT_non_LTR"/>
    <property type="match status" value="1"/>
</dbReference>
<dbReference type="SUPFAM" id="SSF53098">
    <property type="entry name" value="Ribonuclease H-like"/>
    <property type="match status" value="1"/>
</dbReference>
<dbReference type="InterPro" id="IPR002156">
    <property type="entry name" value="RNaseH_domain"/>
</dbReference>
<reference evidence="2 3" key="1">
    <citation type="journal article" date="2019" name="Sci. Rep.">
        <title>Orb-weaving spider Araneus ventricosus genome elucidates the spidroin gene catalogue.</title>
        <authorList>
            <person name="Kono N."/>
            <person name="Nakamura H."/>
            <person name="Ohtoshi R."/>
            <person name="Moran D.A.P."/>
            <person name="Shinohara A."/>
            <person name="Yoshida Y."/>
            <person name="Fujiwara M."/>
            <person name="Mori M."/>
            <person name="Tomita M."/>
            <person name="Arakawa K."/>
        </authorList>
    </citation>
    <scope>NUCLEOTIDE SEQUENCE [LARGE SCALE GENOMIC DNA]</scope>
</reference>
<proteinExistence type="predicted"/>
<dbReference type="InterPro" id="IPR012337">
    <property type="entry name" value="RNaseH-like_sf"/>
</dbReference>
<comment type="caution">
    <text evidence="2">The sequence shown here is derived from an EMBL/GenBank/DDBJ whole genome shotgun (WGS) entry which is preliminary data.</text>
</comment>
<dbReference type="PANTHER" id="PTHR19446">
    <property type="entry name" value="REVERSE TRANSCRIPTASES"/>
    <property type="match status" value="1"/>
</dbReference>
<evidence type="ECO:0000259" key="1">
    <source>
        <dbReference type="PROSITE" id="PS50879"/>
    </source>
</evidence>
<feature type="domain" description="RNase H type-1" evidence="1">
    <location>
        <begin position="221"/>
        <end position="348"/>
    </location>
</feature>
<name>A0A4Y2EJJ8_ARAVE</name>
<dbReference type="AlphaFoldDB" id="A0A4Y2EJJ8"/>